<organism evidence="2 3">
    <name type="scientific">Pseudoalteromonas ruthenica</name>
    <dbReference type="NCBI Taxonomy" id="151081"/>
    <lineage>
        <taxon>Bacteria</taxon>
        <taxon>Pseudomonadati</taxon>
        <taxon>Pseudomonadota</taxon>
        <taxon>Gammaproteobacteria</taxon>
        <taxon>Alteromonadales</taxon>
        <taxon>Pseudoalteromonadaceae</taxon>
        <taxon>Pseudoalteromonas</taxon>
    </lineage>
</organism>
<sequence>QSDQQEYSNGIAIHAIPKTLKAQLSHYAKDQGSTLFALLMSAWHVLLHRYSGQSDIRVGMPIANRQHIESHSIVGFFVNTQVIRSVLSADMALGQVVSAITGSLQGAQANQD</sequence>
<accession>A0A5S3YQK2</accession>
<dbReference type="Pfam" id="PF00668">
    <property type="entry name" value="Condensation"/>
    <property type="match status" value="1"/>
</dbReference>
<dbReference type="PANTHER" id="PTHR45527:SF1">
    <property type="entry name" value="FATTY ACID SYNTHASE"/>
    <property type="match status" value="1"/>
</dbReference>
<gene>
    <name evidence="2" type="ORF">CWC05_20000</name>
</gene>
<evidence type="ECO:0000259" key="1">
    <source>
        <dbReference type="Pfam" id="PF00668"/>
    </source>
</evidence>
<reference evidence="2 3" key="1">
    <citation type="submission" date="2017-12" db="EMBL/GenBank/DDBJ databases">
        <authorList>
            <person name="Paulsen S."/>
            <person name="Gram L.K."/>
        </authorList>
    </citation>
    <scope>NUCLEOTIDE SEQUENCE [LARGE SCALE GENOMIC DNA]</scope>
    <source>
        <strain evidence="2 3">S2897</strain>
    </source>
</reference>
<dbReference type="SUPFAM" id="SSF52777">
    <property type="entry name" value="CoA-dependent acyltransferases"/>
    <property type="match status" value="1"/>
</dbReference>
<protein>
    <recommendedName>
        <fullName evidence="1">Condensation domain-containing protein</fullName>
    </recommendedName>
</protein>
<dbReference type="GO" id="GO:0031177">
    <property type="term" value="F:phosphopantetheine binding"/>
    <property type="evidence" value="ECO:0007669"/>
    <property type="project" value="TreeGrafter"/>
</dbReference>
<dbReference type="Gene3D" id="3.30.559.30">
    <property type="entry name" value="Nonribosomal peptide synthetase, condensation domain"/>
    <property type="match status" value="1"/>
</dbReference>
<proteinExistence type="predicted"/>
<dbReference type="AlphaFoldDB" id="A0A5S3YQK2"/>
<feature type="non-terminal residue" evidence="2">
    <location>
        <position position="1"/>
    </location>
</feature>
<evidence type="ECO:0000313" key="2">
    <source>
        <dbReference type="EMBL" id="TMP79026.1"/>
    </source>
</evidence>
<dbReference type="PANTHER" id="PTHR45527">
    <property type="entry name" value="NONRIBOSOMAL PEPTIDE SYNTHETASE"/>
    <property type="match status" value="1"/>
</dbReference>
<name>A0A5S3YQK2_9GAMM</name>
<dbReference type="GO" id="GO:0005829">
    <property type="term" value="C:cytosol"/>
    <property type="evidence" value="ECO:0007669"/>
    <property type="project" value="TreeGrafter"/>
</dbReference>
<dbReference type="RefSeq" id="WP_138549216.1">
    <property type="nucleotide sequence ID" value="NZ_PNCG01000266.1"/>
</dbReference>
<dbReference type="GO" id="GO:0003824">
    <property type="term" value="F:catalytic activity"/>
    <property type="evidence" value="ECO:0007669"/>
    <property type="project" value="InterPro"/>
</dbReference>
<comment type="caution">
    <text evidence="2">The sequence shown here is derived from an EMBL/GenBank/DDBJ whole genome shotgun (WGS) entry which is preliminary data.</text>
</comment>
<feature type="non-terminal residue" evidence="2">
    <location>
        <position position="112"/>
    </location>
</feature>
<dbReference type="EMBL" id="PNCG01000266">
    <property type="protein sequence ID" value="TMP79026.1"/>
    <property type="molecule type" value="Genomic_DNA"/>
</dbReference>
<dbReference type="Proteomes" id="UP000305874">
    <property type="component" value="Unassembled WGS sequence"/>
</dbReference>
<feature type="domain" description="Condensation" evidence="1">
    <location>
        <begin position="2"/>
        <end position="112"/>
    </location>
</feature>
<reference evidence="3" key="2">
    <citation type="submission" date="2019-06" db="EMBL/GenBank/DDBJ databases">
        <title>Co-occurence of chitin degradation, pigmentation and bioactivity in marine Pseudoalteromonas.</title>
        <authorList>
            <person name="Sonnenschein E.C."/>
            <person name="Bech P.K."/>
        </authorList>
    </citation>
    <scope>NUCLEOTIDE SEQUENCE [LARGE SCALE GENOMIC DNA]</scope>
    <source>
        <strain evidence="3">S2897</strain>
    </source>
</reference>
<evidence type="ECO:0000313" key="3">
    <source>
        <dbReference type="Proteomes" id="UP000305874"/>
    </source>
</evidence>
<dbReference type="GO" id="GO:0044550">
    <property type="term" value="P:secondary metabolite biosynthetic process"/>
    <property type="evidence" value="ECO:0007669"/>
    <property type="project" value="TreeGrafter"/>
</dbReference>
<dbReference type="GO" id="GO:0043041">
    <property type="term" value="P:amino acid activation for nonribosomal peptide biosynthetic process"/>
    <property type="evidence" value="ECO:0007669"/>
    <property type="project" value="TreeGrafter"/>
</dbReference>
<dbReference type="InterPro" id="IPR001242">
    <property type="entry name" value="Condensation_dom"/>
</dbReference>